<organism evidence="2 3">
    <name type="scientific">Jatropha curcas</name>
    <name type="common">Barbados nut</name>
    <dbReference type="NCBI Taxonomy" id="180498"/>
    <lineage>
        <taxon>Eukaryota</taxon>
        <taxon>Viridiplantae</taxon>
        <taxon>Streptophyta</taxon>
        <taxon>Embryophyta</taxon>
        <taxon>Tracheophyta</taxon>
        <taxon>Spermatophyta</taxon>
        <taxon>Magnoliopsida</taxon>
        <taxon>eudicotyledons</taxon>
        <taxon>Gunneridae</taxon>
        <taxon>Pentapetalae</taxon>
        <taxon>rosids</taxon>
        <taxon>fabids</taxon>
        <taxon>Malpighiales</taxon>
        <taxon>Euphorbiaceae</taxon>
        <taxon>Crotonoideae</taxon>
        <taxon>Jatropheae</taxon>
        <taxon>Jatropha</taxon>
    </lineage>
</organism>
<evidence type="ECO:0000256" key="1">
    <source>
        <dbReference type="SAM" id="MobiDB-lite"/>
    </source>
</evidence>
<dbReference type="PROSITE" id="PS50330">
    <property type="entry name" value="UIM"/>
    <property type="match status" value="1"/>
</dbReference>
<keyword evidence="3" id="KW-1185">Reference proteome</keyword>
<dbReference type="InterPro" id="IPR003903">
    <property type="entry name" value="UIM_dom"/>
</dbReference>
<dbReference type="AlphaFoldDB" id="A0A067KM10"/>
<evidence type="ECO:0000313" key="2">
    <source>
        <dbReference type="EMBL" id="KDP33310.1"/>
    </source>
</evidence>
<dbReference type="EMBL" id="KK914544">
    <property type="protein sequence ID" value="KDP33310.1"/>
    <property type="molecule type" value="Genomic_DNA"/>
</dbReference>
<feature type="region of interest" description="Disordered" evidence="1">
    <location>
        <begin position="31"/>
        <end position="68"/>
    </location>
</feature>
<name>A0A067KM10_JATCU</name>
<reference evidence="2 3" key="1">
    <citation type="journal article" date="2014" name="PLoS ONE">
        <title>Global Analysis of Gene Expression Profiles in Physic Nut (Jatropha curcas L.) Seedlings Exposed to Salt Stress.</title>
        <authorList>
            <person name="Zhang L."/>
            <person name="Zhang C."/>
            <person name="Wu P."/>
            <person name="Chen Y."/>
            <person name="Li M."/>
            <person name="Jiang H."/>
            <person name="Wu G."/>
        </authorList>
    </citation>
    <scope>NUCLEOTIDE SEQUENCE [LARGE SCALE GENOMIC DNA]</scope>
    <source>
        <strain evidence="3">cv. GZQX0401</strain>
        <tissue evidence="2">Young leaves</tissue>
    </source>
</reference>
<gene>
    <name evidence="2" type="ORF">JCGZ_13465</name>
</gene>
<proteinExistence type="predicted"/>
<feature type="compositionally biased region" description="Polar residues" evidence="1">
    <location>
        <begin position="56"/>
        <end position="68"/>
    </location>
</feature>
<protein>
    <submittedName>
        <fullName evidence="2">Uncharacterized protein</fullName>
    </submittedName>
</protein>
<accession>A0A067KM10</accession>
<sequence length="243" mass="27518">MADDIGDEPGFSQAQIRTIAKIVAAALAQDRAQNQNTLPSSSQPVVEERQMPDPVSDNQTSVGNTTPVENDVLKQLAELKDRFDKMVAVKEKDPVTNFHITDSDEEEKVPVKIEIEKSITVKVGDVPEDEDEQLQLAIQKSLADQEEQWYYSSEEEVNESRGKTYPGLEIFMTDYEEKLIKSPEPSLEQLVDGTEFMVCMTEASTESERSKRISEFEDFLGLGMKLPSWRKNRRPRHGSSSRF</sequence>
<dbReference type="Proteomes" id="UP000027138">
    <property type="component" value="Unassembled WGS sequence"/>
</dbReference>
<evidence type="ECO:0000313" key="3">
    <source>
        <dbReference type="Proteomes" id="UP000027138"/>
    </source>
</evidence>
<feature type="compositionally biased region" description="Polar residues" evidence="1">
    <location>
        <begin position="31"/>
        <end position="44"/>
    </location>
</feature>